<comment type="caution">
    <text evidence="1">The sequence shown here is derived from an EMBL/GenBank/DDBJ whole genome shotgun (WGS) entry which is preliminary data.</text>
</comment>
<protein>
    <submittedName>
        <fullName evidence="1">Uncharacterized protein</fullName>
    </submittedName>
</protein>
<name>A0AA39I1L7_9BILA</name>
<accession>A0AA39I1L7</accession>
<dbReference type="EMBL" id="JAUCMV010000002">
    <property type="protein sequence ID" value="KAK0416125.1"/>
    <property type="molecule type" value="Genomic_DNA"/>
</dbReference>
<organism evidence="1 2">
    <name type="scientific">Steinernema hermaphroditum</name>
    <dbReference type="NCBI Taxonomy" id="289476"/>
    <lineage>
        <taxon>Eukaryota</taxon>
        <taxon>Metazoa</taxon>
        <taxon>Ecdysozoa</taxon>
        <taxon>Nematoda</taxon>
        <taxon>Chromadorea</taxon>
        <taxon>Rhabditida</taxon>
        <taxon>Tylenchina</taxon>
        <taxon>Panagrolaimomorpha</taxon>
        <taxon>Strongyloidoidea</taxon>
        <taxon>Steinernematidae</taxon>
        <taxon>Steinernema</taxon>
    </lineage>
</organism>
<dbReference type="AlphaFoldDB" id="A0AA39I1L7"/>
<dbReference type="Proteomes" id="UP001175271">
    <property type="component" value="Unassembled WGS sequence"/>
</dbReference>
<reference evidence="1" key="1">
    <citation type="submission" date="2023-06" db="EMBL/GenBank/DDBJ databases">
        <title>Genomic analysis of the entomopathogenic nematode Steinernema hermaphroditum.</title>
        <authorList>
            <person name="Schwarz E.M."/>
            <person name="Heppert J.K."/>
            <person name="Baniya A."/>
            <person name="Schwartz H.T."/>
            <person name="Tan C.-H."/>
            <person name="Antoshechkin I."/>
            <person name="Sternberg P.W."/>
            <person name="Goodrich-Blair H."/>
            <person name="Dillman A.R."/>
        </authorList>
    </citation>
    <scope>NUCLEOTIDE SEQUENCE</scope>
    <source>
        <strain evidence="1">PS9179</strain>
        <tissue evidence="1">Whole animal</tissue>
    </source>
</reference>
<evidence type="ECO:0000313" key="1">
    <source>
        <dbReference type="EMBL" id="KAK0416125.1"/>
    </source>
</evidence>
<proteinExistence type="predicted"/>
<sequence>MNDLPAVFYEALFRLSQSTRSPYPFFQYAIPLSGNFGIFARFMHENTCLHAICLDKDRVFGDYLFYWLKDEIRPCDGDPKNDQYISRVAILLFANSKVPREVADHIRNPYASYELMLEQETISRELVDAALSWKQLTLLNIGTMLSDSSIELCEELVRNGNLTQLNLHDWAQTERAVEMIKIALCQDSIRTVWLETADVLEELLAFCSSNLGKVVEGTLDDNHQVYMLFDCAGLGKGEEEEAYLPQTRELRLLFT</sequence>
<gene>
    <name evidence="1" type="ORF">QR680_012304</name>
</gene>
<keyword evidence="2" id="KW-1185">Reference proteome</keyword>
<evidence type="ECO:0000313" key="2">
    <source>
        <dbReference type="Proteomes" id="UP001175271"/>
    </source>
</evidence>